<dbReference type="EC" id="2.7.11.1" evidence="1"/>
<keyword evidence="11" id="KW-1185">Reference proteome</keyword>
<feature type="region of interest" description="Disordered" evidence="8">
    <location>
        <begin position="312"/>
        <end position="334"/>
    </location>
</feature>
<evidence type="ECO:0000259" key="9">
    <source>
        <dbReference type="PROSITE" id="PS50011"/>
    </source>
</evidence>
<accession>A0A5Q2MLH7</accession>
<dbReference type="SUPFAM" id="SSF47090">
    <property type="entry name" value="PGBD-like"/>
    <property type="match status" value="1"/>
</dbReference>
<dbReference type="InterPro" id="IPR036366">
    <property type="entry name" value="PGBDSf"/>
</dbReference>
<dbReference type="GO" id="GO:0004674">
    <property type="term" value="F:protein serine/threonine kinase activity"/>
    <property type="evidence" value="ECO:0007669"/>
    <property type="project" value="UniProtKB-KW"/>
</dbReference>
<dbReference type="RefSeq" id="WP_153654287.1">
    <property type="nucleotide sequence ID" value="NZ_CP045737.1"/>
</dbReference>
<dbReference type="PROSITE" id="PS00108">
    <property type="entry name" value="PROTEIN_KINASE_ST"/>
    <property type="match status" value="1"/>
</dbReference>
<dbReference type="EMBL" id="CP045737">
    <property type="protein sequence ID" value="QGG42543.1"/>
    <property type="molecule type" value="Genomic_DNA"/>
</dbReference>
<name>A0A5Q2MLH7_9ACTN</name>
<feature type="binding site" evidence="7">
    <location>
        <position position="43"/>
    </location>
    <ligand>
        <name>ATP</name>
        <dbReference type="ChEBI" id="CHEBI:30616"/>
    </ligand>
</feature>
<dbReference type="PROSITE" id="PS50011">
    <property type="entry name" value="PROTEIN_KINASE_DOM"/>
    <property type="match status" value="1"/>
</dbReference>
<dbReference type="SMART" id="SM00220">
    <property type="entry name" value="S_TKc"/>
    <property type="match status" value="1"/>
</dbReference>
<dbReference type="Gene3D" id="1.10.510.10">
    <property type="entry name" value="Transferase(Phosphotransferase) domain 1"/>
    <property type="match status" value="1"/>
</dbReference>
<proteinExistence type="predicted"/>
<dbReference type="SUPFAM" id="SSF56112">
    <property type="entry name" value="Protein kinase-like (PK-like)"/>
    <property type="match status" value="1"/>
</dbReference>
<evidence type="ECO:0000256" key="8">
    <source>
        <dbReference type="SAM" id="MobiDB-lite"/>
    </source>
</evidence>
<sequence length="574" mass="61604">MPARGLPPPELDGFTFVRLIGRGGFADVHLYRQAVPAREVAVKVLHPVVAAETDIEFFHAEANVMAQLSGHPSIVPIFQADVAADGRPYIVMEYCPGPSLGERYRIEEIPLSDVLEIGIKISAAVETAHRAGILHRDIKPHNVLTNAYGTPLLTDFGIATATDDPQTTETTLSVPWAPPEAFRGTAAKDVRSDVYSLGATVYSLLARRSPYQRDDQPNDAIAMGIRISTEPLRPTGRSDVPAALEEVLARAMARSIHDRYASALDFAQALQRVQIDLGLPPTRIEVLDSSADPRRATAVVDDLTTVRPITLTVPEGAPAGTGSGPRPRPGSPGRTWARRAAALLAVAAVVAGALAFLRPDDAPSSDGPLPSVVGAAYDNPACTEEYILQLTRGNPRGFAERINAVSELVPDVKYLRGSDACETYDPVNRDGEPYYLAWTGPYATLEDVCTARREAGISEAIPHLLDADQRGRSFCVCLESVDDLPALDSSTDTSFDEGLLVNELQQILLIRGYLDEPRTDEGIGIIAQGFDAPTTAALKAYQADRGIAPDGRTGSATWSALKAEEYDSGRPVCP</sequence>
<keyword evidence="4 7" id="KW-0547">Nucleotide-binding</keyword>
<dbReference type="Pfam" id="PF01471">
    <property type="entry name" value="PG_binding_1"/>
    <property type="match status" value="1"/>
</dbReference>
<feature type="domain" description="Protein kinase" evidence="9">
    <location>
        <begin position="14"/>
        <end position="271"/>
    </location>
</feature>
<gene>
    <name evidence="10" type="ORF">GEV26_14795</name>
</gene>
<dbReference type="InterPro" id="IPR036365">
    <property type="entry name" value="PGBD-like_sf"/>
</dbReference>
<dbReference type="Gene3D" id="3.30.200.20">
    <property type="entry name" value="Phosphorylase Kinase, domain 1"/>
    <property type="match status" value="1"/>
</dbReference>
<dbReference type="CDD" id="cd14014">
    <property type="entry name" value="STKc_PknB_like"/>
    <property type="match status" value="1"/>
</dbReference>
<evidence type="ECO:0000313" key="11">
    <source>
        <dbReference type="Proteomes" id="UP000392064"/>
    </source>
</evidence>
<evidence type="ECO:0000256" key="5">
    <source>
        <dbReference type="ARBA" id="ARBA00022777"/>
    </source>
</evidence>
<dbReference type="PANTHER" id="PTHR43289:SF6">
    <property type="entry name" value="SERINE_THREONINE-PROTEIN KINASE NEKL-3"/>
    <property type="match status" value="1"/>
</dbReference>
<dbReference type="PROSITE" id="PS00107">
    <property type="entry name" value="PROTEIN_KINASE_ATP"/>
    <property type="match status" value="1"/>
</dbReference>
<dbReference type="PANTHER" id="PTHR43289">
    <property type="entry name" value="MITOGEN-ACTIVATED PROTEIN KINASE KINASE KINASE 20-RELATED"/>
    <property type="match status" value="1"/>
</dbReference>
<evidence type="ECO:0000256" key="7">
    <source>
        <dbReference type="PROSITE-ProRule" id="PRU10141"/>
    </source>
</evidence>
<evidence type="ECO:0000256" key="3">
    <source>
        <dbReference type="ARBA" id="ARBA00022679"/>
    </source>
</evidence>
<dbReference type="InterPro" id="IPR008271">
    <property type="entry name" value="Ser/Thr_kinase_AS"/>
</dbReference>
<dbReference type="InterPro" id="IPR002477">
    <property type="entry name" value="Peptidoglycan-bd-like"/>
</dbReference>
<dbReference type="InterPro" id="IPR000719">
    <property type="entry name" value="Prot_kinase_dom"/>
</dbReference>
<dbReference type="InterPro" id="IPR017441">
    <property type="entry name" value="Protein_kinase_ATP_BS"/>
</dbReference>
<evidence type="ECO:0000256" key="1">
    <source>
        <dbReference type="ARBA" id="ARBA00012513"/>
    </source>
</evidence>
<evidence type="ECO:0000313" key="10">
    <source>
        <dbReference type="EMBL" id="QGG42543.1"/>
    </source>
</evidence>
<dbReference type="Proteomes" id="UP000392064">
    <property type="component" value="Chromosome"/>
</dbReference>
<reference evidence="10 11" key="1">
    <citation type="submission" date="2019-11" db="EMBL/GenBank/DDBJ databases">
        <authorList>
            <person name="Li J."/>
        </authorList>
    </citation>
    <scope>NUCLEOTIDE SEQUENCE [LARGE SCALE GENOMIC DNA]</scope>
    <source>
        <strain evidence="10 11">MF47</strain>
    </source>
</reference>
<dbReference type="AlphaFoldDB" id="A0A5Q2MLH7"/>
<keyword evidence="3" id="KW-0808">Transferase</keyword>
<protein>
    <recommendedName>
        <fullName evidence="1">non-specific serine/threonine protein kinase</fullName>
        <ecNumber evidence="1">2.7.11.1</ecNumber>
    </recommendedName>
</protein>
<keyword evidence="2" id="KW-0723">Serine/threonine-protein kinase</keyword>
<evidence type="ECO:0000256" key="6">
    <source>
        <dbReference type="ARBA" id="ARBA00022840"/>
    </source>
</evidence>
<dbReference type="KEGG" id="aef:GEV26_14795"/>
<evidence type="ECO:0000256" key="4">
    <source>
        <dbReference type="ARBA" id="ARBA00022741"/>
    </source>
</evidence>
<dbReference type="Pfam" id="PF00069">
    <property type="entry name" value="Pkinase"/>
    <property type="match status" value="1"/>
</dbReference>
<organism evidence="10 11">
    <name type="scientific">Aeromicrobium yanjiei</name>
    <dbReference type="NCBI Taxonomy" id="2662028"/>
    <lineage>
        <taxon>Bacteria</taxon>
        <taxon>Bacillati</taxon>
        <taxon>Actinomycetota</taxon>
        <taxon>Actinomycetes</taxon>
        <taxon>Propionibacteriales</taxon>
        <taxon>Nocardioidaceae</taxon>
        <taxon>Aeromicrobium</taxon>
    </lineage>
</organism>
<dbReference type="Gene3D" id="1.10.101.10">
    <property type="entry name" value="PGBD-like superfamily/PGBD"/>
    <property type="match status" value="1"/>
</dbReference>
<dbReference type="GO" id="GO:0005524">
    <property type="term" value="F:ATP binding"/>
    <property type="evidence" value="ECO:0007669"/>
    <property type="project" value="UniProtKB-UniRule"/>
</dbReference>
<keyword evidence="6 7" id="KW-0067">ATP-binding</keyword>
<keyword evidence="5 10" id="KW-0418">Kinase</keyword>
<dbReference type="InterPro" id="IPR011009">
    <property type="entry name" value="Kinase-like_dom_sf"/>
</dbReference>
<evidence type="ECO:0000256" key="2">
    <source>
        <dbReference type="ARBA" id="ARBA00022527"/>
    </source>
</evidence>